<dbReference type="STRING" id="414684.RC1_3349"/>
<keyword evidence="4" id="KW-0808">Transferase</keyword>
<dbReference type="CDD" id="cd00082">
    <property type="entry name" value="HisKA"/>
    <property type="match status" value="1"/>
</dbReference>
<evidence type="ECO:0000313" key="12">
    <source>
        <dbReference type="Proteomes" id="UP000001591"/>
    </source>
</evidence>
<proteinExistence type="predicted"/>
<comment type="catalytic activity">
    <reaction evidence="1">
        <text>ATP + protein L-histidine = ADP + protein N-phospho-L-histidine.</text>
        <dbReference type="EC" id="2.7.13.3"/>
    </reaction>
</comment>
<evidence type="ECO:0000256" key="6">
    <source>
        <dbReference type="ARBA" id="ARBA00023012"/>
    </source>
</evidence>
<feature type="domain" description="Histidine kinase" evidence="10">
    <location>
        <begin position="412"/>
        <end position="631"/>
    </location>
</feature>
<dbReference type="InterPro" id="IPR036890">
    <property type="entry name" value="HATPase_C_sf"/>
</dbReference>
<dbReference type="SUPFAM" id="SSF55874">
    <property type="entry name" value="ATPase domain of HSP90 chaperone/DNA topoisomerase II/histidine kinase"/>
    <property type="match status" value="1"/>
</dbReference>
<evidence type="ECO:0000259" key="10">
    <source>
        <dbReference type="PROSITE" id="PS50109"/>
    </source>
</evidence>
<dbReference type="AlphaFoldDB" id="B6IWN5"/>
<dbReference type="Proteomes" id="UP000001591">
    <property type="component" value="Chromosome"/>
</dbReference>
<dbReference type="Pfam" id="PF00512">
    <property type="entry name" value="HisKA"/>
    <property type="match status" value="1"/>
</dbReference>
<keyword evidence="12" id="KW-1185">Reference proteome</keyword>
<dbReference type="InterPro" id="IPR003661">
    <property type="entry name" value="HisK_dim/P_dom"/>
</dbReference>
<dbReference type="InterPro" id="IPR004358">
    <property type="entry name" value="Sig_transdc_His_kin-like_C"/>
</dbReference>
<keyword evidence="7" id="KW-0175">Coiled coil</keyword>
<keyword evidence="6" id="KW-0902">Two-component regulatory system</keyword>
<dbReference type="SUPFAM" id="SSF47384">
    <property type="entry name" value="Homodimeric domain of signal transducing histidine kinase"/>
    <property type="match status" value="1"/>
</dbReference>
<dbReference type="CDD" id="cd00075">
    <property type="entry name" value="HATPase"/>
    <property type="match status" value="1"/>
</dbReference>
<evidence type="ECO:0000256" key="7">
    <source>
        <dbReference type="SAM" id="Coils"/>
    </source>
</evidence>
<protein>
    <recommendedName>
        <fullName evidence="2">histidine kinase</fullName>
        <ecNumber evidence="2">2.7.13.3</ecNumber>
    </recommendedName>
</protein>
<reference evidence="11 12" key="1">
    <citation type="journal article" date="2010" name="BMC Genomics">
        <title>Metabolic flexibility revealed in the genome of the cyst-forming alpha-1 proteobacterium Rhodospirillum centenum.</title>
        <authorList>
            <person name="Lu Y.K."/>
            <person name="Marden J."/>
            <person name="Han M."/>
            <person name="Swingley W.D."/>
            <person name="Mastrian S.D."/>
            <person name="Chowdhury S.R."/>
            <person name="Hao J."/>
            <person name="Helmy T."/>
            <person name="Kim S."/>
            <person name="Kurdoglu A.A."/>
            <person name="Matthies H.J."/>
            <person name="Rollo D."/>
            <person name="Stothard P."/>
            <person name="Blankenship R.E."/>
            <person name="Bauer C.E."/>
            <person name="Touchman J.W."/>
        </authorList>
    </citation>
    <scope>NUCLEOTIDE SEQUENCE [LARGE SCALE GENOMIC DNA]</scope>
    <source>
        <strain evidence="12">ATCC 51521 / SW</strain>
    </source>
</reference>
<dbReference type="InterPro" id="IPR003594">
    <property type="entry name" value="HATPase_dom"/>
</dbReference>
<feature type="transmembrane region" description="Helical" evidence="9">
    <location>
        <begin position="343"/>
        <end position="361"/>
    </location>
</feature>
<evidence type="ECO:0000256" key="1">
    <source>
        <dbReference type="ARBA" id="ARBA00000085"/>
    </source>
</evidence>
<dbReference type="EMBL" id="CP000613">
    <property type="protein sequence ID" value="ACJ00709.1"/>
    <property type="molecule type" value="Genomic_DNA"/>
</dbReference>
<keyword evidence="9" id="KW-0472">Membrane</keyword>
<dbReference type="Pfam" id="PF02518">
    <property type="entry name" value="HATPase_c"/>
    <property type="match status" value="1"/>
</dbReference>
<accession>B6IWN5</accession>
<dbReference type="EC" id="2.7.13.3" evidence="2"/>
<dbReference type="SMART" id="SM00387">
    <property type="entry name" value="HATPase_c"/>
    <property type="match status" value="1"/>
</dbReference>
<evidence type="ECO:0000256" key="2">
    <source>
        <dbReference type="ARBA" id="ARBA00012438"/>
    </source>
</evidence>
<dbReference type="HOGENOM" id="CLU_424450_0_0_5"/>
<dbReference type="eggNOG" id="COG5002">
    <property type="taxonomic scope" value="Bacteria"/>
</dbReference>
<dbReference type="PROSITE" id="PS50109">
    <property type="entry name" value="HIS_KIN"/>
    <property type="match status" value="1"/>
</dbReference>
<dbReference type="KEGG" id="rce:RC1_3349"/>
<evidence type="ECO:0000256" key="3">
    <source>
        <dbReference type="ARBA" id="ARBA00022553"/>
    </source>
</evidence>
<dbReference type="Gene3D" id="1.10.287.130">
    <property type="match status" value="1"/>
</dbReference>
<evidence type="ECO:0000256" key="5">
    <source>
        <dbReference type="ARBA" id="ARBA00022777"/>
    </source>
</evidence>
<keyword evidence="3" id="KW-0597">Phosphoprotein</keyword>
<keyword evidence="5 11" id="KW-0418">Kinase</keyword>
<sequence>MRLGAPWGSRIGPDRILALSMLACALLGTALLYGHAMQTLADRRARLVQALEIRAVALDGILSERLRQMETLSRRAALFLAQNPPPVVAAPGSPLARFLESNPDEAADRLFSLDPSPRTIGTLLALPTVAARRRTGLYRPDPVAWHREAAMALTLAPLADAIRTSHPDTLRIYYASAAGLVHVDPGDTEGATALLDGFAAQEPFRRAAPEVNPLRRPFWTVLSDTAGGRLAAAVAPVDQDGLFLGIYAQEVPLPDPGAAPAPGTVLALLDRDGTVLAANAAPGRTAPAPGERLPGAEALPDGPGLSRSGDSLVAVQVLDAAPWRLVLILPVGGFRMAVLTETVLSLGTVLALLLGSLLLAYRLMERILREREQAAAAERAARAEAEKTLEELRAAHDELDFLNREKTRFFSLISHDLRGPFNALLGMTQELADHAGRMSPDAVADFARCTHDSARKAFDMLENLLQWSRVQMSGKPFAPAVFDLRAVVTDAMGDVASMAAAKQVALLDAVGDRWVLADRTMLLAVLRNLLVNAVKFSHPAGVVHVTSRAEGDRVEVAVTDHGIGMERAQVAELLRAGSGGQGSRPGTRGEQGTGLGMTLVRELVLRHGGDLRVESEVGRGTTVSFTVPLATAPSEDRRHPSQTPL</sequence>
<dbReference type="SMART" id="SM00388">
    <property type="entry name" value="HisKA"/>
    <property type="match status" value="1"/>
</dbReference>
<name>B6IWN5_RHOCS</name>
<evidence type="ECO:0000313" key="11">
    <source>
        <dbReference type="EMBL" id="ACJ00709.1"/>
    </source>
</evidence>
<evidence type="ECO:0000256" key="4">
    <source>
        <dbReference type="ARBA" id="ARBA00022679"/>
    </source>
</evidence>
<gene>
    <name evidence="11" type="ordered locus">RC1_3349</name>
</gene>
<feature type="coiled-coil region" evidence="7">
    <location>
        <begin position="364"/>
        <end position="405"/>
    </location>
</feature>
<feature type="region of interest" description="Disordered" evidence="8">
    <location>
        <begin position="281"/>
        <end position="301"/>
    </location>
</feature>
<evidence type="ECO:0000256" key="9">
    <source>
        <dbReference type="SAM" id="Phobius"/>
    </source>
</evidence>
<dbReference type="GO" id="GO:0000155">
    <property type="term" value="F:phosphorelay sensor kinase activity"/>
    <property type="evidence" value="ECO:0007669"/>
    <property type="project" value="InterPro"/>
</dbReference>
<keyword evidence="9" id="KW-1133">Transmembrane helix</keyword>
<dbReference type="PRINTS" id="PR00344">
    <property type="entry name" value="BCTRLSENSOR"/>
</dbReference>
<dbReference type="PANTHER" id="PTHR43711:SF1">
    <property type="entry name" value="HISTIDINE KINASE 1"/>
    <property type="match status" value="1"/>
</dbReference>
<dbReference type="InterPro" id="IPR005467">
    <property type="entry name" value="His_kinase_dom"/>
</dbReference>
<organism evidence="11 12">
    <name type="scientific">Rhodospirillum centenum (strain ATCC 51521 / SW)</name>
    <dbReference type="NCBI Taxonomy" id="414684"/>
    <lineage>
        <taxon>Bacteria</taxon>
        <taxon>Pseudomonadati</taxon>
        <taxon>Pseudomonadota</taxon>
        <taxon>Alphaproteobacteria</taxon>
        <taxon>Rhodospirillales</taxon>
        <taxon>Rhodospirillaceae</taxon>
        <taxon>Rhodospirillum</taxon>
    </lineage>
</organism>
<dbReference type="Gene3D" id="3.30.565.10">
    <property type="entry name" value="Histidine kinase-like ATPase, C-terminal domain"/>
    <property type="match status" value="1"/>
</dbReference>
<dbReference type="InterPro" id="IPR036097">
    <property type="entry name" value="HisK_dim/P_sf"/>
</dbReference>
<evidence type="ECO:0000256" key="8">
    <source>
        <dbReference type="SAM" id="MobiDB-lite"/>
    </source>
</evidence>
<dbReference type="PANTHER" id="PTHR43711">
    <property type="entry name" value="TWO-COMPONENT HISTIDINE KINASE"/>
    <property type="match status" value="1"/>
</dbReference>
<dbReference type="InterPro" id="IPR050736">
    <property type="entry name" value="Sensor_HK_Regulatory"/>
</dbReference>
<keyword evidence="9" id="KW-0812">Transmembrane</keyword>